<accession>A0A8H3HDT8</accession>
<gene>
    <name evidence="2" type="ORF">RDB_LOCUS143105</name>
</gene>
<feature type="domain" description="Peptidase S33 tripeptidyl aminopeptidase-like C-terminal" evidence="1">
    <location>
        <begin position="6"/>
        <end position="50"/>
    </location>
</feature>
<evidence type="ECO:0000313" key="3">
    <source>
        <dbReference type="Proteomes" id="UP000663843"/>
    </source>
</evidence>
<dbReference type="InterPro" id="IPR013595">
    <property type="entry name" value="Pept_S33_TAP-like_C"/>
</dbReference>
<comment type="caution">
    <text evidence="2">The sequence shown here is derived from an EMBL/GenBank/DDBJ whole genome shotgun (WGS) entry which is preliminary data.</text>
</comment>
<dbReference type="Pfam" id="PF08386">
    <property type="entry name" value="Abhydrolase_4"/>
    <property type="match status" value="1"/>
</dbReference>
<dbReference type="EMBL" id="CAJMWT010005272">
    <property type="protein sequence ID" value="CAE6503974.1"/>
    <property type="molecule type" value="Genomic_DNA"/>
</dbReference>
<dbReference type="AlphaFoldDB" id="A0A8H3HDT8"/>
<proteinExistence type="predicted"/>
<evidence type="ECO:0000259" key="1">
    <source>
        <dbReference type="Pfam" id="PF08386"/>
    </source>
</evidence>
<protein>
    <recommendedName>
        <fullName evidence="1">Peptidase S33 tripeptidyl aminopeptidase-like C-terminal domain-containing protein</fullName>
    </recommendedName>
</protein>
<dbReference type="Proteomes" id="UP000663843">
    <property type="component" value="Unassembled WGS sequence"/>
</dbReference>
<evidence type="ECO:0000313" key="2">
    <source>
        <dbReference type="EMBL" id="CAE6503974.1"/>
    </source>
</evidence>
<name>A0A8H3HDT8_9AGAM</name>
<sequence length="94" mass="10339">MSRGFGTESGSLLIQQGFGHPSTAHPSLCTINHVVEYFVNGAVPKNGTHCTPEPGFIYPTNSTQSKRSVLSKRDKELLEVMEDMSRMSRRTLGV</sequence>
<organism evidence="2 3">
    <name type="scientific">Rhizoctonia solani</name>
    <dbReference type="NCBI Taxonomy" id="456999"/>
    <lineage>
        <taxon>Eukaryota</taxon>
        <taxon>Fungi</taxon>
        <taxon>Dikarya</taxon>
        <taxon>Basidiomycota</taxon>
        <taxon>Agaricomycotina</taxon>
        <taxon>Agaricomycetes</taxon>
        <taxon>Cantharellales</taxon>
        <taxon>Ceratobasidiaceae</taxon>
        <taxon>Rhizoctonia</taxon>
    </lineage>
</organism>
<reference evidence="2" key="1">
    <citation type="submission" date="2021-01" db="EMBL/GenBank/DDBJ databases">
        <authorList>
            <person name="Kaushik A."/>
        </authorList>
    </citation>
    <scope>NUCLEOTIDE SEQUENCE</scope>
    <source>
        <strain evidence="2">AG2-2IIIB</strain>
    </source>
</reference>